<evidence type="ECO:0000256" key="9">
    <source>
        <dbReference type="ARBA" id="ARBA00023242"/>
    </source>
</evidence>
<evidence type="ECO:0000256" key="7">
    <source>
        <dbReference type="ARBA" id="ARBA00023125"/>
    </source>
</evidence>
<dbReference type="CDD" id="cd14456">
    <property type="entry name" value="Menin"/>
    <property type="match status" value="1"/>
</dbReference>
<evidence type="ECO:0000256" key="8">
    <source>
        <dbReference type="ARBA" id="ARBA00023163"/>
    </source>
</evidence>
<organism evidence="11 12">
    <name type="scientific">Hemibagrus guttatus</name>
    <dbReference type="NCBI Taxonomy" id="175788"/>
    <lineage>
        <taxon>Eukaryota</taxon>
        <taxon>Metazoa</taxon>
        <taxon>Chordata</taxon>
        <taxon>Craniata</taxon>
        <taxon>Vertebrata</taxon>
        <taxon>Euteleostomi</taxon>
        <taxon>Actinopterygii</taxon>
        <taxon>Neopterygii</taxon>
        <taxon>Teleostei</taxon>
        <taxon>Ostariophysi</taxon>
        <taxon>Siluriformes</taxon>
        <taxon>Bagridae</taxon>
        <taxon>Hemibagrus</taxon>
    </lineage>
</organism>
<keyword evidence="5" id="KW-0156">Chromatin regulator</keyword>
<evidence type="ECO:0000256" key="6">
    <source>
        <dbReference type="ARBA" id="ARBA00023015"/>
    </source>
</evidence>
<keyword evidence="7" id="KW-0238">DNA-binding</keyword>
<dbReference type="GO" id="GO:0000976">
    <property type="term" value="F:transcription cis-regulatory region binding"/>
    <property type="evidence" value="ECO:0007669"/>
    <property type="project" value="TreeGrafter"/>
</dbReference>
<dbReference type="GO" id="GO:0008285">
    <property type="term" value="P:negative regulation of cell population proliferation"/>
    <property type="evidence" value="ECO:0007669"/>
    <property type="project" value="TreeGrafter"/>
</dbReference>
<dbReference type="GO" id="GO:0006325">
    <property type="term" value="P:chromatin organization"/>
    <property type="evidence" value="ECO:0007669"/>
    <property type="project" value="UniProtKB-KW"/>
</dbReference>
<evidence type="ECO:0000256" key="3">
    <source>
        <dbReference type="ARBA" id="ARBA00022491"/>
    </source>
</evidence>
<sequence length="705" mass="78933">MRRTKTEFPHMRSTNRVSGWIHCVARQKRGTKQKHVNIISSSVSFKLCFKMAVSASIWLQRLMEGLFKCNRSLPEIQHPAMGLRSAQKKLFPLRGIDGVVQLFEYELGNPEPDLALLSLVLGFVEHFLAVNRVVPVNVPGVRFEPLNGDCPNSCFPTVDLGLISALHERFTAQIRGAVDLSLYRRPAAGSSRELVKKVSDVIWNSLSRSYFKDRAHIQSLFSLITVHIGKACITAQSWTALVWHLQWWLHVRFLGFKDVHLALSEDHAWVIFGKGGEETAEVTWHGKGNEDRRGQTVSAGVNERSWLYLKGSYMKCNRNMEVAFMVCAINPSLDLHTDSSELLQLQQRLLWLLYERGDLDRYPMAMGTLADLEDQEPLGKGDPLSIHLKAVESAKKYYNNEHIYPFMYLAGYHYRHRNVQEALGAWAEAATVIQDYNYCREDEEIYKEFFDIANDVIPNLLKETAFEFGGEGIEGADKDQPRQAAALSALQDPECFAHLLHFYDGICKWEEGSPTPVLHVGWATFLVQSLSRFDAQIRQKVTIITKESEPQDDDDQASDDPREGRRRGPRRESKAEESAGPSPPAASATPPSQPGQPKKVGGEGGRRRSSAGGRGKEMDGKNDTSSPNSPVPSPTQAVAASGGPVVTFHSEKMKGMKELLSAAKINSSAIKLQLTAQSQVQMKRQKPTPSGDYSLSFMKRPRKTL</sequence>
<dbReference type="GO" id="GO:0045786">
    <property type="term" value="P:negative regulation of cell cycle"/>
    <property type="evidence" value="ECO:0007669"/>
    <property type="project" value="TreeGrafter"/>
</dbReference>
<keyword evidence="12" id="KW-1185">Reference proteome</keyword>
<dbReference type="InterPro" id="IPR007747">
    <property type="entry name" value="Menin"/>
</dbReference>
<dbReference type="Proteomes" id="UP001274896">
    <property type="component" value="Unassembled WGS sequence"/>
</dbReference>
<dbReference type="GO" id="GO:0000785">
    <property type="term" value="C:chromatin"/>
    <property type="evidence" value="ECO:0007669"/>
    <property type="project" value="TreeGrafter"/>
</dbReference>
<evidence type="ECO:0000256" key="4">
    <source>
        <dbReference type="ARBA" id="ARBA00022553"/>
    </source>
</evidence>
<proteinExistence type="predicted"/>
<evidence type="ECO:0000313" key="11">
    <source>
        <dbReference type="EMBL" id="KAK3546013.1"/>
    </source>
</evidence>
<dbReference type="GO" id="GO:0006357">
    <property type="term" value="P:regulation of transcription by RNA polymerase II"/>
    <property type="evidence" value="ECO:0007669"/>
    <property type="project" value="TreeGrafter"/>
</dbReference>
<dbReference type="GO" id="GO:0000403">
    <property type="term" value="F:Y-form DNA binding"/>
    <property type="evidence" value="ECO:0007669"/>
    <property type="project" value="TreeGrafter"/>
</dbReference>
<evidence type="ECO:0000256" key="1">
    <source>
        <dbReference type="ARBA" id="ARBA00004123"/>
    </source>
</evidence>
<dbReference type="PANTHER" id="PTHR12693">
    <property type="entry name" value="MENIN"/>
    <property type="match status" value="1"/>
</dbReference>
<feature type="compositionally biased region" description="Polar residues" evidence="10">
    <location>
        <begin position="678"/>
        <end position="693"/>
    </location>
</feature>
<dbReference type="AlphaFoldDB" id="A0AAE0R9H5"/>
<feature type="region of interest" description="Disordered" evidence="10">
    <location>
        <begin position="678"/>
        <end position="705"/>
    </location>
</feature>
<accession>A0AAE0R9H5</accession>
<keyword evidence="9" id="KW-0539">Nucleus</keyword>
<feature type="region of interest" description="Disordered" evidence="10">
    <location>
        <begin position="544"/>
        <end position="646"/>
    </location>
</feature>
<evidence type="ECO:0000256" key="2">
    <source>
        <dbReference type="ARBA" id="ARBA00021162"/>
    </source>
</evidence>
<keyword evidence="6" id="KW-0805">Transcription regulation</keyword>
<dbReference type="Pfam" id="PF05053">
    <property type="entry name" value="Menin"/>
    <property type="match status" value="2"/>
</dbReference>
<dbReference type="GO" id="GO:0035097">
    <property type="term" value="C:histone methyltransferase complex"/>
    <property type="evidence" value="ECO:0007669"/>
    <property type="project" value="TreeGrafter"/>
</dbReference>
<evidence type="ECO:0000256" key="10">
    <source>
        <dbReference type="SAM" id="MobiDB-lite"/>
    </source>
</evidence>
<evidence type="ECO:0000313" key="12">
    <source>
        <dbReference type="Proteomes" id="UP001274896"/>
    </source>
</evidence>
<keyword evidence="8" id="KW-0804">Transcription</keyword>
<protein>
    <recommendedName>
        <fullName evidence="2">Menin</fullName>
    </recommendedName>
</protein>
<dbReference type="PANTHER" id="PTHR12693:SF3">
    <property type="entry name" value="MENIN"/>
    <property type="match status" value="1"/>
</dbReference>
<comment type="caution">
    <text evidence="11">The sequence shown here is derived from an EMBL/GenBank/DDBJ whole genome shotgun (WGS) entry which is preliminary data.</text>
</comment>
<comment type="subcellular location">
    <subcellularLocation>
        <location evidence="1">Nucleus</location>
    </subcellularLocation>
</comment>
<evidence type="ECO:0000256" key="5">
    <source>
        <dbReference type="ARBA" id="ARBA00022853"/>
    </source>
</evidence>
<dbReference type="GO" id="GO:0003682">
    <property type="term" value="F:chromatin binding"/>
    <property type="evidence" value="ECO:0007669"/>
    <property type="project" value="TreeGrafter"/>
</dbReference>
<gene>
    <name evidence="11" type="ORF">QTP70_019289</name>
</gene>
<keyword evidence="3" id="KW-0678">Repressor</keyword>
<keyword evidence="4" id="KW-0597">Phosphoprotein</keyword>
<dbReference type="EMBL" id="JAUCMX010000005">
    <property type="protein sequence ID" value="KAK3546013.1"/>
    <property type="molecule type" value="Genomic_DNA"/>
</dbReference>
<name>A0AAE0R9H5_9TELE</name>
<reference evidence="11" key="1">
    <citation type="submission" date="2023-06" db="EMBL/GenBank/DDBJ databases">
        <title>Male Hemibagrus guttatus genome.</title>
        <authorList>
            <person name="Bian C."/>
        </authorList>
    </citation>
    <scope>NUCLEOTIDE SEQUENCE</scope>
    <source>
        <strain evidence="11">Male_cb2023</strain>
        <tissue evidence="11">Muscle</tissue>
    </source>
</reference>